<dbReference type="AlphaFoldDB" id="A0A857EZ34"/>
<keyword evidence="2" id="KW-1185">Reference proteome</keyword>
<name>A0A857EZ34_9GAMM</name>
<protein>
    <submittedName>
        <fullName evidence="1">Uncharacterized protein</fullName>
    </submittedName>
</protein>
<dbReference type="Proteomes" id="UP000464402">
    <property type="component" value="Chromosome"/>
</dbReference>
<proteinExistence type="predicted"/>
<dbReference type="KEGG" id="yca:F0T03_07730"/>
<dbReference type="RefSeq" id="WP_159677625.1">
    <property type="nucleotide sequence ID" value="NZ_CP043727.1"/>
</dbReference>
<evidence type="ECO:0000313" key="2">
    <source>
        <dbReference type="Proteomes" id="UP000464402"/>
    </source>
</evidence>
<evidence type="ECO:0000313" key="1">
    <source>
        <dbReference type="EMBL" id="QHB32055.1"/>
    </source>
</evidence>
<gene>
    <name evidence="1" type="ORF">F0T03_07730</name>
</gene>
<reference evidence="2" key="1">
    <citation type="submission" date="2019-09" db="EMBL/GenBank/DDBJ databases">
        <title>Yersinia canariae sp. nov., isolated from a human yersiniosis case.</title>
        <authorList>
            <person name="Nguyen S.V."/>
            <person name="Greig D."/>
            <person name="Hurley D."/>
            <person name="Cao Y."/>
            <person name="McCabe E."/>
            <person name="Mitchell M."/>
            <person name="Jenkins C."/>
            <person name="Fanning S."/>
        </authorList>
    </citation>
    <scope>NUCLEOTIDE SEQUENCE [LARGE SCALE GENOMIC DNA]</scope>
    <source>
        <strain evidence="2">NCTC 14382</strain>
    </source>
</reference>
<organism evidence="1 2">
    <name type="scientific">Yersinia canariae</name>
    <dbReference type="NCBI Taxonomy" id="2607663"/>
    <lineage>
        <taxon>Bacteria</taxon>
        <taxon>Pseudomonadati</taxon>
        <taxon>Pseudomonadota</taxon>
        <taxon>Gammaproteobacteria</taxon>
        <taxon>Enterobacterales</taxon>
        <taxon>Yersiniaceae</taxon>
        <taxon>Yersinia</taxon>
    </lineage>
</organism>
<sequence length="519" mass="58485">MSVINSQGRIPNIVSSVLPKNPDSILSGDKVTYEIKELKNTISSMKKARSIKMRVTSFLRNVLSKVANTNTLNVGQSCDLIGITINPKAAIKLKSKIEFDGTGKIKYFKQENITEKNYNIIINNRIKPLSETPQIADNKLRTPGEALITIAGLIRTSSEFLSNKEGLENLIASTWMDGTISRQSSYNTIELIRIKVGANPKLIQEIDNVIDTIEKYTYITKRNDNYYGRLFETEISKCIVDNPNDNMVKVRQLISSLIIDDFSNMPRLEQKSLCKDIADLMRKDPPLWRYNLLSSNKFMKNEEPDDFIEMMRFSGKYSVPLVLSIAVKYIVKANGMLEIKNSASKHYVDKIKSQRKLFESFASKENLRTEAYGLLLPHQKNISSINEPIIGHGIRPIDKYLRPTAGDDLTEYDAKALISERTIGIGMSGSSNILHFLFRKLQSQNVDFPMDDAKLATASWLSYSGGHSFNEAYSVFGYTSSGNFEPLSFNTLRNSCELSKNAIDNAYNKVIEASIKLRG</sequence>
<accession>A0A857EZ34</accession>
<dbReference type="EMBL" id="CP043727">
    <property type="protein sequence ID" value="QHB32055.1"/>
    <property type="molecule type" value="Genomic_DNA"/>
</dbReference>